<dbReference type="InterPro" id="IPR001247">
    <property type="entry name" value="ExoRNase_PH_dom1"/>
</dbReference>
<dbReference type="SUPFAM" id="SSF54211">
    <property type="entry name" value="Ribosomal protein S5 domain 2-like"/>
    <property type="match status" value="1"/>
</dbReference>
<dbReference type="InterPro" id="IPR027408">
    <property type="entry name" value="PNPase/RNase_PH_dom_sf"/>
</dbReference>
<name>C5KFS7_PERM5</name>
<keyword evidence="8" id="KW-0378">Hydrolase</keyword>
<dbReference type="GO" id="GO:0000177">
    <property type="term" value="C:cytoplasmic exosome (RNase complex)"/>
    <property type="evidence" value="ECO:0007669"/>
    <property type="project" value="TreeGrafter"/>
</dbReference>
<dbReference type="FunCoup" id="C5KFS7">
    <property type="interactions" value="438"/>
</dbReference>
<sequence>MAQSVGNLATLTSEAEGVFLSNGLTAGVRSDGRNCHDRRPISITTNTISAANASATLDCDNTHIIVGIKTDITTLPSGAVNRCRLVRIGVECPEQPGEEEQQLNTALDVLMFKGLDETCLIIDNPFAWTISIDILITGVIHPSIVELSSLAIIAAFKGLWLPKVSVIPPLEEGEKPSINLEEEDTNGHDITPLVSALPICVVSGINGPRMVVDVSAAEAKSCRGVLAVGVDRKGCIVSIWKWNMIVREEASCMGMDPHLLPELLIHAQEEASHLYDALHRAGGLLQHQQ</sequence>
<comment type="subcellular location">
    <subcellularLocation>
        <location evidence="1">Cytoplasm</location>
    </subcellularLocation>
    <subcellularLocation>
        <location evidence="2">Nucleus</location>
        <location evidence="2">Nucleolus</location>
    </subcellularLocation>
</comment>
<dbReference type="InterPro" id="IPR036345">
    <property type="entry name" value="ExoRNase_PH_dom2_sf"/>
</dbReference>
<dbReference type="GO" id="GO:0071038">
    <property type="term" value="P:TRAMP-dependent tRNA surveillance pathway"/>
    <property type="evidence" value="ECO:0007669"/>
    <property type="project" value="TreeGrafter"/>
</dbReference>
<evidence type="ECO:0000313" key="9">
    <source>
        <dbReference type="Proteomes" id="UP000007800"/>
    </source>
</evidence>
<feature type="domain" description="Exoribonuclease phosphorolytic" evidence="7">
    <location>
        <begin position="39"/>
        <end position="155"/>
    </location>
</feature>
<evidence type="ECO:0000313" key="8">
    <source>
        <dbReference type="EMBL" id="EER16629.1"/>
    </source>
</evidence>
<dbReference type="GO" id="GO:0000176">
    <property type="term" value="C:nuclear exosome (RNase complex)"/>
    <property type="evidence" value="ECO:0007669"/>
    <property type="project" value="TreeGrafter"/>
</dbReference>
<organism evidence="9">
    <name type="scientific">Perkinsus marinus (strain ATCC 50983 / TXsc)</name>
    <dbReference type="NCBI Taxonomy" id="423536"/>
    <lineage>
        <taxon>Eukaryota</taxon>
        <taxon>Sar</taxon>
        <taxon>Alveolata</taxon>
        <taxon>Perkinsozoa</taxon>
        <taxon>Perkinsea</taxon>
        <taxon>Perkinsida</taxon>
        <taxon>Perkinsidae</taxon>
        <taxon>Perkinsus</taxon>
    </lineage>
</organism>
<dbReference type="EMBL" id="GG672861">
    <property type="protein sequence ID" value="EER16629.1"/>
    <property type="molecule type" value="Genomic_DNA"/>
</dbReference>
<evidence type="ECO:0000256" key="5">
    <source>
        <dbReference type="ARBA" id="ARBA00022835"/>
    </source>
</evidence>
<dbReference type="Pfam" id="PF01138">
    <property type="entry name" value="RNase_PH"/>
    <property type="match status" value="1"/>
</dbReference>
<evidence type="ECO:0000256" key="2">
    <source>
        <dbReference type="ARBA" id="ARBA00004604"/>
    </source>
</evidence>
<proteinExistence type="inferred from homology"/>
<evidence type="ECO:0000256" key="1">
    <source>
        <dbReference type="ARBA" id="ARBA00004496"/>
    </source>
</evidence>
<dbReference type="GO" id="GO:0034476">
    <property type="term" value="P:U5 snRNA 3'-end processing"/>
    <property type="evidence" value="ECO:0007669"/>
    <property type="project" value="TreeGrafter"/>
</dbReference>
<keyword evidence="8" id="KW-0269">Exonuclease</keyword>
<protein>
    <recommendedName>
        <fullName evidence="6">Ribosomal RNA-processing protein 42</fullName>
    </recommendedName>
</protein>
<dbReference type="Proteomes" id="UP000007800">
    <property type="component" value="Unassembled WGS sequence"/>
</dbReference>
<dbReference type="InterPro" id="IPR050590">
    <property type="entry name" value="Exosome_comp_Rrp42_subfam"/>
</dbReference>
<evidence type="ECO:0000259" key="7">
    <source>
        <dbReference type="Pfam" id="PF01138"/>
    </source>
</evidence>
<dbReference type="GO" id="GO:0034473">
    <property type="term" value="P:U1 snRNA 3'-end processing"/>
    <property type="evidence" value="ECO:0007669"/>
    <property type="project" value="TreeGrafter"/>
</dbReference>
<dbReference type="GO" id="GO:0004527">
    <property type="term" value="F:exonuclease activity"/>
    <property type="evidence" value="ECO:0007669"/>
    <property type="project" value="UniProtKB-KW"/>
</dbReference>
<gene>
    <name evidence="8" type="ORF">Pmar_PMAR019308</name>
</gene>
<dbReference type="GO" id="GO:0016075">
    <property type="term" value="P:rRNA catabolic process"/>
    <property type="evidence" value="ECO:0007669"/>
    <property type="project" value="TreeGrafter"/>
</dbReference>
<accession>C5KFS7</accession>
<keyword evidence="5" id="KW-0271">Exosome</keyword>
<dbReference type="OMA" id="WTISIDI"/>
<dbReference type="GO" id="GO:0034475">
    <property type="term" value="P:U4 snRNA 3'-end processing"/>
    <property type="evidence" value="ECO:0007669"/>
    <property type="project" value="TreeGrafter"/>
</dbReference>
<dbReference type="GO" id="GO:0000467">
    <property type="term" value="P:exonucleolytic trimming to generate mature 3'-end of 5.8S rRNA from tricistronic rRNA transcript (SSU-rRNA, 5.8S rRNA, LSU-rRNA)"/>
    <property type="evidence" value="ECO:0007669"/>
    <property type="project" value="TreeGrafter"/>
</dbReference>
<keyword evidence="8" id="KW-0540">Nuclease</keyword>
<dbReference type="GO" id="GO:0071035">
    <property type="term" value="P:nuclear polyadenylation-dependent rRNA catabolic process"/>
    <property type="evidence" value="ECO:0007669"/>
    <property type="project" value="TreeGrafter"/>
</dbReference>
<dbReference type="GO" id="GO:0005730">
    <property type="term" value="C:nucleolus"/>
    <property type="evidence" value="ECO:0007669"/>
    <property type="project" value="UniProtKB-SubCell"/>
</dbReference>
<dbReference type="PANTHER" id="PTHR11097:SF8">
    <property type="entry name" value="EXOSOME COMPLEX COMPONENT RRP42"/>
    <property type="match status" value="1"/>
</dbReference>
<keyword evidence="4" id="KW-0963">Cytoplasm</keyword>
<dbReference type="GO" id="GO:0071028">
    <property type="term" value="P:nuclear mRNA surveillance"/>
    <property type="evidence" value="ECO:0007669"/>
    <property type="project" value="TreeGrafter"/>
</dbReference>
<dbReference type="RefSeq" id="XP_002784833.1">
    <property type="nucleotide sequence ID" value="XM_002784787.1"/>
</dbReference>
<comment type="similarity">
    <text evidence="3">Belongs to the RNase PH family.</text>
</comment>
<dbReference type="PANTHER" id="PTHR11097">
    <property type="entry name" value="EXOSOME COMPLEX EXONUCLEASE RIBOSOMAL RNA PROCESSING PROTEIN"/>
    <property type="match status" value="1"/>
</dbReference>
<dbReference type="OrthoDB" id="272245at2759"/>
<evidence type="ECO:0000256" key="3">
    <source>
        <dbReference type="ARBA" id="ARBA00006678"/>
    </source>
</evidence>
<evidence type="ECO:0000256" key="6">
    <source>
        <dbReference type="ARBA" id="ARBA00042523"/>
    </source>
</evidence>
<evidence type="ECO:0000256" key="4">
    <source>
        <dbReference type="ARBA" id="ARBA00022490"/>
    </source>
</evidence>
<dbReference type="GeneID" id="9063766"/>
<dbReference type="AlphaFoldDB" id="C5KFS7"/>
<dbReference type="InterPro" id="IPR020568">
    <property type="entry name" value="Ribosomal_Su5_D2-typ_SF"/>
</dbReference>
<dbReference type="InParanoid" id="C5KFS7"/>
<dbReference type="Gene3D" id="3.30.230.70">
    <property type="entry name" value="GHMP Kinase, N-terminal domain"/>
    <property type="match status" value="1"/>
</dbReference>
<keyword evidence="9" id="KW-1185">Reference proteome</keyword>
<reference evidence="8 9" key="1">
    <citation type="submission" date="2008-07" db="EMBL/GenBank/DDBJ databases">
        <authorList>
            <person name="El-Sayed N."/>
            <person name="Caler E."/>
            <person name="Inman J."/>
            <person name="Amedeo P."/>
            <person name="Hass B."/>
            <person name="Wortman J."/>
        </authorList>
    </citation>
    <scope>NUCLEOTIDE SEQUENCE [LARGE SCALE GENOMIC DNA]</scope>
    <source>
        <strain evidence="9">ATCC 50983 / TXsc</strain>
    </source>
</reference>
<dbReference type="GO" id="GO:0035925">
    <property type="term" value="F:mRNA 3'-UTR AU-rich region binding"/>
    <property type="evidence" value="ECO:0007669"/>
    <property type="project" value="TreeGrafter"/>
</dbReference>
<dbReference type="SUPFAM" id="SSF55666">
    <property type="entry name" value="Ribonuclease PH domain 2-like"/>
    <property type="match status" value="1"/>
</dbReference>